<dbReference type="Proteomes" id="UP000029492">
    <property type="component" value="Chromosome"/>
</dbReference>
<accession>A0A089Q6M6</accession>
<evidence type="ECO:0000256" key="1">
    <source>
        <dbReference type="SAM" id="MobiDB-lite"/>
    </source>
</evidence>
<dbReference type="EMBL" id="CP003811">
    <property type="protein sequence ID" value="AIQ90234.1"/>
    <property type="molecule type" value="Genomic_DNA"/>
</dbReference>
<gene>
    <name evidence="2" type="ORF">MOC_2479</name>
</gene>
<sequence length="74" mass="7695">MPMGRSGEPGPPETPALQPIRVSASPLEPAPQRCHGRPPPRTRGAVGANAPEECLVISQTCPAFPGLVCQIRAS</sequence>
<evidence type="ECO:0000313" key="2">
    <source>
        <dbReference type="EMBL" id="AIQ90234.1"/>
    </source>
</evidence>
<name>A0A089Q6M6_9HYPH</name>
<reference evidence="2 3" key="1">
    <citation type="journal article" date="2014" name="PLoS ONE">
        <title>Genome Information of Methylobacterium oryzae, a Plant-Probiotic Methylotroph in the Phyllosphere.</title>
        <authorList>
            <person name="Kwak M.J."/>
            <person name="Jeong H."/>
            <person name="Madhaiyan M."/>
            <person name="Lee Y."/>
            <person name="Sa T.M."/>
            <person name="Oh T.K."/>
            <person name="Kim J.F."/>
        </authorList>
    </citation>
    <scope>NUCLEOTIDE SEQUENCE [LARGE SCALE GENOMIC DNA]</scope>
    <source>
        <strain evidence="2 3">CBMB20</strain>
    </source>
</reference>
<dbReference type="STRING" id="693986.MOC_2479"/>
<organism evidence="2 3">
    <name type="scientific">Methylobacterium oryzae CBMB20</name>
    <dbReference type="NCBI Taxonomy" id="693986"/>
    <lineage>
        <taxon>Bacteria</taxon>
        <taxon>Pseudomonadati</taxon>
        <taxon>Pseudomonadota</taxon>
        <taxon>Alphaproteobacteria</taxon>
        <taxon>Hyphomicrobiales</taxon>
        <taxon>Methylobacteriaceae</taxon>
        <taxon>Methylobacterium</taxon>
    </lineage>
</organism>
<dbReference type="HOGENOM" id="CLU_2683648_0_0_5"/>
<dbReference type="KEGG" id="mor:MOC_2479"/>
<evidence type="ECO:0000313" key="3">
    <source>
        <dbReference type="Proteomes" id="UP000029492"/>
    </source>
</evidence>
<proteinExistence type="predicted"/>
<keyword evidence="3" id="KW-1185">Reference proteome</keyword>
<dbReference type="AlphaFoldDB" id="A0A089Q6M6"/>
<protein>
    <submittedName>
        <fullName evidence="2">Protein of unassigned function</fullName>
    </submittedName>
</protein>
<feature type="region of interest" description="Disordered" evidence="1">
    <location>
        <begin position="1"/>
        <end position="46"/>
    </location>
</feature>